<feature type="repeat" description="PPR" evidence="4">
    <location>
        <begin position="643"/>
        <end position="677"/>
    </location>
</feature>
<dbReference type="GO" id="GO:0005739">
    <property type="term" value="C:mitochondrion"/>
    <property type="evidence" value="ECO:0007669"/>
    <property type="project" value="UniProtKB-ARBA"/>
</dbReference>
<dbReference type="EMBL" id="PKPP01001081">
    <property type="protein sequence ID" value="PWA85848.1"/>
    <property type="molecule type" value="Genomic_DNA"/>
</dbReference>
<feature type="repeat" description="PPR" evidence="4">
    <location>
        <begin position="505"/>
        <end position="539"/>
    </location>
</feature>
<dbReference type="PANTHER" id="PTHR47926:SF475">
    <property type="entry name" value="DYW DOMAIN-CONTAINING PROTEIN"/>
    <property type="match status" value="1"/>
</dbReference>
<feature type="repeat" description="PPR" evidence="4">
    <location>
        <begin position="474"/>
        <end position="504"/>
    </location>
</feature>
<dbReference type="GO" id="GO:0003723">
    <property type="term" value="F:RNA binding"/>
    <property type="evidence" value="ECO:0007669"/>
    <property type="project" value="InterPro"/>
</dbReference>
<reference evidence="6 7" key="1">
    <citation type="journal article" date="2018" name="Mol. Plant">
        <title>The genome of Artemisia annua provides insight into the evolution of Asteraceae family and artemisinin biosynthesis.</title>
        <authorList>
            <person name="Shen Q."/>
            <person name="Zhang L."/>
            <person name="Liao Z."/>
            <person name="Wang S."/>
            <person name="Yan T."/>
            <person name="Shi P."/>
            <person name="Liu M."/>
            <person name="Fu X."/>
            <person name="Pan Q."/>
            <person name="Wang Y."/>
            <person name="Lv Z."/>
            <person name="Lu X."/>
            <person name="Zhang F."/>
            <person name="Jiang W."/>
            <person name="Ma Y."/>
            <person name="Chen M."/>
            <person name="Hao X."/>
            <person name="Li L."/>
            <person name="Tang Y."/>
            <person name="Lv G."/>
            <person name="Zhou Y."/>
            <person name="Sun X."/>
            <person name="Brodelius P.E."/>
            <person name="Rose J.K.C."/>
            <person name="Tang K."/>
        </authorList>
    </citation>
    <scope>NUCLEOTIDE SEQUENCE [LARGE SCALE GENOMIC DNA]</scope>
    <source>
        <strain evidence="7">cv. Huhao1</strain>
        <tissue evidence="6">Leaf</tissue>
    </source>
</reference>
<dbReference type="InterPro" id="IPR046960">
    <property type="entry name" value="PPR_At4g14850-like_plant"/>
</dbReference>
<dbReference type="Gene3D" id="1.25.40.10">
    <property type="entry name" value="Tetratricopeptide repeat domain"/>
    <property type="match status" value="5"/>
</dbReference>
<feature type="domain" description="DYW" evidence="5">
    <location>
        <begin position="721"/>
        <end position="813"/>
    </location>
</feature>
<dbReference type="InterPro" id="IPR046848">
    <property type="entry name" value="E_motif"/>
</dbReference>
<dbReference type="Pfam" id="PF01535">
    <property type="entry name" value="PPR"/>
    <property type="match status" value="5"/>
</dbReference>
<feature type="repeat" description="PPR" evidence="4">
    <location>
        <begin position="170"/>
        <end position="200"/>
    </location>
</feature>
<dbReference type="Pfam" id="PF14432">
    <property type="entry name" value="DYW_deaminase"/>
    <property type="match status" value="1"/>
</dbReference>
<name>A0A2U1PJB7_ARTAN</name>
<feature type="repeat" description="PPR" evidence="4">
    <location>
        <begin position="201"/>
        <end position="235"/>
    </location>
</feature>
<dbReference type="OrthoDB" id="1882346at2759"/>
<feature type="repeat" description="PPR" evidence="4">
    <location>
        <begin position="576"/>
        <end position="606"/>
    </location>
</feature>
<keyword evidence="2" id="KW-0677">Repeat</keyword>
<dbReference type="FunFam" id="1.25.40.10:FF:001404">
    <property type="entry name" value="Putative pentatricopeptide repeat-containing protein"/>
    <property type="match status" value="1"/>
</dbReference>
<dbReference type="InterPro" id="IPR032867">
    <property type="entry name" value="DYW_dom"/>
</dbReference>
<dbReference type="GO" id="GO:0009451">
    <property type="term" value="P:RNA modification"/>
    <property type="evidence" value="ECO:0007669"/>
    <property type="project" value="InterPro"/>
</dbReference>
<comment type="similarity">
    <text evidence="3">Belongs to the PPR family. PCMP-E subfamily.</text>
</comment>
<feature type="repeat" description="PPR" evidence="4">
    <location>
        <begin position="103"/>
        <end position="137"/>
    </location>
</feature>
<dbReference type="GO" id="GO:0008270">
    <property type="term" value="F:zinc ion binding"/>
    <property type="evidence" value="ECO:0007669"/>
    <property type="project" value="InterPro"/>
</dbReference>
<dbReference type="Pfam" id="PF12854">
    <property type="entry name" value="PPR_1"/>
    <property type="match status" value="1"/>
</dbReference>
<comment type="caution">
    <text evidence="6">The sequence shown here is derived from an EMBL/GenBank/DDBJ whole genome shotgun (WGS) entry which is preliminary data.</text>
</comment>
<keyword evidence="7" id="KW-1185">Reference proteome</keyword>
<sequence length="813" mass="91132">MKLTNPVAKTTHLKQLCLLFYYTTTTNIIDSTIIKTGFDPKTSRANFQLNNLISNGQISQAHQLFDQMPHKNTFSLNTLLSGYVKSGNLARAHEFLDSMEVKTAVSWTILIGGYSRHNLPLEGFKVYAEMCKWGTVPDYVTFATLLSGCNEMVMISQVHSHVVRLGFGLTVIVCNSLVDAYCKSGSVEMGGRVFKEMGVRDSVTFNAMISGYSNVGMSDQAIKLFKEMQRAGVMASEFTYAAVICASMGMNDVPLGQQFHALVVKANFVWNVFVSNAFLDFYSKHDSIDDAKRLFNEMSLVDCVSYNVIITGFVWAGKLKEALNLFRELQWTNFDRKQFPFATMLSLAASELNLKMGRKIHAQALVTEADMDILVGNALVDMYAKCERFEEANVIFASLPQNGSSVPWTAIISAYVQQGLYDEAVQLFKQMRKAYVYGDQATYASTLRASANLTSLSLGKQLHSVIVTLGCMSNVFCGSSLLDMYAKCGYIKEAIQVFDEMPSRNIVSWNAMISAYAQDGDGEATLRTFEELVGSGLLPDSVSFLGVLTACSHRGLVAEGLAHFKSMTDRYKISIKREHYASMIDLLCRCGQFDKAEKLMDEMPFEPDEIMLSSIMRSCRVYKNQDFAKRAADALFNMEVLRDAAPYVNMSNIYAEAGQWEDVSRVKKAMKDRGVKKVTAYSWVEANHNVHVFTANDRTHPQIEDIRKRIDVLWRKMEEEGYKPDTSMILQNVSEEVKVESVKYHSERLAIAFALISTPEGSPIVVMKNLRACIDCHAAIKVISKIVGRDIIVRDSSRFHHFRDGCCSCGDYW</sequence>
<evidence type="ECO:0000256" key="2">
    <source>
        <dbReference type="ARBA" id="ARBA00022737"/>
    </source>
</evidence>
<organism evidence="6 7">
    <name type="scientific">Artemisia annua</name>
    <name type="common">Sweet wormwood</name>
    <dbReference type="NCBI Taxonomy" id="35608"/>
    <lineage>
        <taxon>Eukaryota</taxon>
        <taxon>Viridiplantae</taxon>
        <taxon>Streptophyta</taxon>
        <taxon>Embryophyta</taxon>
        <taxon>Tracheophyta</taxon>
        <taxon>Spermatophyta</taxon>
        <taxon>Magnoliopsida</taxon>
        <taxon>eudicotyledons</taxon>
        <taxon>Gunneridae</taxon>
        <taxon>Pentapetalae</taxon>
        <taxon>asterids</taxon>
        <taxon>campanulids</taxon>
        <taxon>Asterales</taxon>
        <taxon>Asteraceae</taxon>
        <taxon>Asteroideae</taxon>
        <taxon>Anthemideae</taxon>
        <taxon>Artemisiinae</taxon>
        <taxon>Artemisia</taxon>
    </lineage>
</organism>
<dbReference type="STRING" id="35608.A0A2U1PJB7"/>
<dbReference type="Pfam" id="PF13041">
    <property type="entry name" value="PPR_2"/>
    <property type="match status" value="4"/>
</dbReference>
<feature type="repeat" description="PPR" evidence="4">
    <location>
        <begin position="72"/>
        <end position="102"/>
    </location>
</feature>
<evidence type="ECO:0000256" key="3">
    <source>
        <dbReference type="ARBA" id="ARBA00061659"/>
    </source>
</evidence>
<dbReference type="AlphaFoldDB" id="A0A2U1PJB7"/>
<dbReference type="InterPro" id="IPR002885">
    <property type="entry name" value="PPR_rpt"/>
</dbReference>
<dbReference type="Pfam" id="PF20431">
    <property type="entry name" value="E_motif"/>
    <property type="match status" value="1"/>
</dbReference>
<evidence type="ECO:0000256" key="4">
    <source>
        <dbReference type="PROSITE-ProRule" id="PRU00708"/>
    </source>
</evidence>
<evidence type="ECO:0000259" key="5">
    <source>
        <dbReference type="Pfam" id="PF14432"/>
    </source>
</evidence>
<dbReference type="InterPro" id="IPR011990">
    <property type="entry name" value="TPR-like_helical_dom_sf"/>
</dbReference>
<evidence type="ECO:0000313" key="6">
    <source>
        <dbReference type="EMBL" id="PWA85848.1"/>
    </source>
</evidence>
<dbReference type="FunFam" id="1.25.40.10:FF:000205">
    <property type="entry name" value="Pentatricopeptide repeat-containing protein, mitochondrial"/>
    <property type="match status" value="1"/>
</dbReference>
<accession>A0A2U1PJB7</accession>
<proteinExistence type="inferred from homology"/>
<evidence type="ECO:0000256" key="1">
    <source>
        <dbReference type="ARBA" id="ARBA00006643"/>
    </source>
</evidence>
<comment type="similarity">
    <text evidence="1">Belongs to the PPR family. PCMP-H subfamily.</text>
</comment>
<dbReference type="Proteomes" id="UP000245207">
    <property type="component" value="Unassembled WGS sequence"/>
</dbReference>
<evidence type="ECO:0000313" key="7">
    <source>
        <dbReference type="Proteomes" id="UP000245207"/>
    </source>
</evidence>
<dbReference type="PROSITE" id="PS51375">
    <property type="entry name" value="PPR"/>
    <property type="match status" value="10"/>
</dbReference>
<protein>
    <submittedName>
        <fullName evidence="6">Pentatricopeptide repeat (PPR) superfamily protein</fullName>
    </submittedName>
</protein>
<dbReference type="NCBIfam" id="TIGR00756">
    <property type="entry name" value="PPR"/>
    <property type="match status" value="8"/>
</dbReference>
<gene>
    <name evidence="6" type="ORF">CTI12_AA142520</name>
</gene>
<feature type="repeat" description="PPR" evidence="4">
    <location>
        <begin position="404"/>
        <end position="434"/>
    </location>
</feature>
<dbReference type="FunFam" id="1.25.40.10:FF:000227">
    <property type="entry name" value="Pentatricopeptide repeat-containing protein At3g13880"/>
    <property type="match status" value="1"/>
</dbReference>
<dbReference type="FunFam" id="1.25.40.10:FF:000031">
    <property type="entry name" value="Pentatricopeptide repeat-containing protein mitochondrial"/>
    <property type="match status" value="1"/>
</dbReference>
<feature type="repeat" description="PPR" evidence="4">
    <location>
        <begin position="302"/>
        <end position="336"/>
    </location>
</feature>
<dbReference type="PANTHER" id="PTHR47926">
    <property type="entry name" value="PENTATRICOPEPTIDE REPEAT-CONTAINING PROTEIN"/>
    <property type="match status" value="1"/>
</dbReference>